<proteinExistence type="predicted"/>
<reference evidence="2" key="1">
    <citation type="submission" date="2019-03" db="EMBL/GenBank/DDBJ databases">
        <title>Long read genome sequence of the mycoparasitic Pythium oligandrum ATCC 38472 isolated from sugarbeet rhizosphere.</title>
        <authorList>
            <person name="Gaulin E."/>
        </authorList>
    </citation>
    <scope>NUCLEOTIDE SEQUENCE</scope>
    <source>
        <strain evidence="2">ATCC 38472_TT</strain>
    </source>
</reference>
<dbReference type="AlphaFoldDB" id="A0A8K1C8E0"/>
<evidence type="ECO:0000313" key="2">
    <source>
        <dbReference type="EMBL" id="TMW58462.1"/>
    </source>
</evidence>
<feature type="region of interest" description="Disordered" evidence="1">
    <location>
        <begin position="288"/>
        <end position="371"/>
    </location>
</feature>
<feature type="compositionally biased region" description="Basic and acidic residues" evidence="1">
    <location>
        <begin position="292"/>
        <end position="308"/>
    </location>
</feature>
<comment type="caution">
    <text evidence="2">The sequence shown here is derived from an EMBL/GenBank/DDBJ whole genome shotgun (WGS) entry which is preliminary data.</text>
</comment>
<keyword evidence="3" id="KW-1185">Reference proteome</keyword>
<evidence type="ECO:0000313" key="3">
    <source>
        <dbReference type="Proteomes" id="UP000794436"/>
    </source>
</evidence>
<feature type="region of interest" description="Disordered" evidence="1">
    <location>
        <begin position="383"/>
        <end position="408"/>
    </location>
</feature>
<gene>
    <name evidence="2" type="ORF">Poli38472_010021</name>
</gene>
<sequence>MGPDASFINQNLKAPSHPIVAIDKRLCHDRPISVMIPQDILQHPNHGAIYEVAKDEFGQHGVAKHNKVNKDKKTSHDLNHGAVHNMAQKMTGHDKHDKYGQNEIRNNEFPHGGAHSTHGNHGTRGIGQHEYGYDKNQHNGVRNAMHDAAHPTGQSEYSQTQDNYDRNQHTGVRNAIHDATHGHPSHGTHGIHNAHGTHDIGQNDYRQSEFAQIEIREGAAHHPTHGASHGTGQHMTGIGQNEYGVTQGIGHNEFGHNETQRGDNHVQTPRGIYGVADKTTGRNEYGANPGIDHNEFGHNETQHDRSHDQTPGGIYGVAEKTTGQNEYGQNERSHGVHQPTHGIGQNEYGNSEIRQDGAHQPTHGTTHARAHDAAQGIAQTITGHNKHGHNDIGHNKHGDNKNDKHEKHEMQTALGTNNTGKTGRGPLLFDLASMDLNDRDDRVLKDSNGKPIAYLTEKNRIIQRNFVITRDPEGQDAIFDVKRKHLSKSPVRADFKELASGRMCRLGASVMEEKHGITALLWLDIGDGKKEKLPVGRLHLPSGSTLDPNVARATDNHHKMTDAFRPVTKQHKDADGRLGKDYRLDIMPGVDAGLAVLVAMVTAACTDHKRRNDDIAVKHTPATAT</sequence>
<evidence type="ECO:0000256" key="1">
    <source>
        <dbReference type="SAM" id="MobiDB-lite"/>
    </source>
</evidence>
<dbReference type="Proteomes" id="UP000794436">
    <property type="component" value="Unassembled WGS sequence"/>
</dbReference>
<organism evidence="2 3">
    <name type="scientific">Pythium oligandrum</name>
    <name type="common">Mycoparasitic fungus</name>
    <dbReference type="NCBI Taxonomy" id="41045"/>
    <lineage>
        <taxon>Eukaryota</taxon>
        <taxon>Sar</taxon>
        <taxon>Stramenopiles</taxon>
        <taxon>Oomycota</taxon>
        <taxon>Peronosporomycetes</taxon>
        <taxon>Pythiales</taxon>
        <taxon>Pythiaceae</taxon>
        <taxon>Pythium</taxon>
    </lineage>
</organism>
<dbReference type="EMBL" id="SPLM01000111">
    <property type="protein sequence ID" value="TMW58462.1"/>
    <property type="molecule type" value="Genomic_DNA"/>
</dbReference>
<accession>A0A8K1C8E0</accession>
<protein>
    <submittedName>
        <fullName evidence="2">Uncharacterized protein</fullName>
    </submittedName>
</protein>
<feature type="compositionally biased region" description="Basic and acidic residues" evidence="1">
    <location>
        <begin position="388"/>
        <end position="408"/>
    </location>
</feature>
<name>A0A8K1C8E0_PYTOL</name>